<evidence type="ECO:0000313" key="2">
    <source>
        <dbReference type="EMBL" id="KAF2746758.1"/>
    </source>
</evidence>
<proteinExistence type="predicted"/>
<organism evidence="2 3">
    <name type="scientific">Sporormia fimetaria CBS 119925</name>
    <dbReference type="NCBI Taxonomy" id="1340428"/>
    <lineage>
        <taxon>Eukaryota</taxon>
        <taxon>Fungi</taxon>
        <taxon>Dikarya</taxon>
        <taxon>Ascomycota</taxon>
        <taxon>Pezizomycotina</taxon>
        <taxon>Dothideomycetes</taxon>
        <taxon>Pleosporomycetidae</taxon>
        <taxon>Pleosporales</taxon>
        <taxon>Sporormiaceae</taxon>
        <taxon>Sporormia</taxon>
    </lineage>
</organism>
<name>A0A6A6V827_9PLEO</name>
<evidence type="ECO:0000256" key="1">
    <source>
        <dbReference type="SAM" id="MobiDB-lite"/>
    </source>
</evidence>
<gene>
    <name evidence="2" type="ORF">M011DRAFT_459151</name>
</gene>
<feature type="compositionally biased region" description="Basic and acidic residues" evidence="1">
    <location>
        <begin position="21"/>
        <end position="30"/>
    </location>
</feature>
<feature type="compositionally biased region" description="Polar residues" evidence="1">
    <location>
        <begin position="31"/>
        <end position="45"/>
    </location>
</feature>
<reference evidence="2" key="1">
    <citation type="journal article" date="2020" name="Stud. Mycol.">
        <title>101 Dothideomycetes genomes: a test case for predicting lifestyles and emergence of pathogens.</title>
        <authorList>
            <person name="Haridas S."/>
            <person name="Albert R."/>
            <person name="Binder M."/>
            <person name="Bloem J."/>
            <person name="Labutti K."/>
            <person name="Salamov A."/>
            <person name="Andreopoulos B."/>
            <person name="Baker S."/>
            <person name="Barry K."/>
            <person name="Bills G."/>
            <person name="Bluhm B."/>
            <person name="Cannon C."/>
            <person name="Castanera R."/>
            <person name="Culley D."/>
            <person name="Daum C."/>
            <person name="Ezra D."/>
            <person name="Gonzalez J."/>
            <person name="Henrissat B."/>
            <person name="Kuo A."/>
            <person name="Liang C."/>
            <person name="Lipzen A."/>
            <person name="Lutzoni F."/>
            <person name="Magnuson J."/>
            <person name="Mondo S."/>
            <person name="Nolan M."/>
            <person name="Ohm R."/>
            <person name="Pangilinan J."/>
            <person name="Park H.-J."/>
            <person name="Ramirez L."/>
            <person name="Alfaro M."/>
            <person name="Sun H."/>
            <person name="Tritt A."/>
            <person name="Yoshinaga Y."/>
            <person name="Zwiers L.-H."/>
            <person name="Turgeon B."/>
            <person name="Goodwin S."/>
            <person name="Spatafora J."/>
            <person name="Crous P."/>
            <person name="Grigoriev I."/>
        </authorList>
    </citation>
    <scope>NUCLEOTIDE SEQUENCE</scope>
    <source>
        <strain evidence="2">CBS 119925</strain>
    </source>
</reference>
<sequence length="162" mass="17576">MADYATSPTHSPPDLAKIPAKPHDNADSVTRHSAFSTSTTNTSGTAVHHKNVQAVPTPETVKHDSKGASDSIRRNGDDTDRHHAQARKMVQFNVSETDRILTASFGPKTLQPTKDLKKGYNGGQYVTKLSVDSRDNGTLGGSEQSKGGLRLGQWLWKRIGRS</sequence>
<dbReference type="EMBL" id="MU006576">
    <property type="protein sequence ID" value="KAF2746758.1"/>
    <property type="molecule type" value="Genomic_DNA"/>
</dbReference>
<dbReference type="Proteomes" id="UP000799440">
    <property type="component" value="Unassembled WGS sequence"/>
</dbReference>
<feature type="region of interest" description="Disordered" evidence="1">
    <location>
        <begin position="1"/>
        <end position="81"/>
    </location>
</feature>
<feature type="compositionally biased region" description="Basic and acidic residues" evidence="1">
    <location>
        <begin position="60"/>
        <end position="81"/>
    </location>
</feature>
<accession>A0A6A6V827</accession>
<keyword evidence="3" id="KW-1185">Reference proteome</keyword>
<evidence type="ECO:0000313" key="3">
    <source>
        <dbReference type="Proteomes" id="UP000799440"/>
    </source>
</evidence>
<protein>
    <submittedName>
        <fullName evidence="2">Uncharacterized protein</fullName>
    </submittedName>
</protein>
<dbReference type="AlphaFoldDB" id="A0A6A6V827"/>